<dbReference type="Proteomes" id="UP000070319">
    <property type="component" value="Unassembled WGS sequence"/>
</dbReference>
<evidence type="ECO:0000313" key="2">
    <source>
        <dbReference type="Proteomes" id="UP000070319"/>
    </source>
</evidence>
<reference evidence="1 2" key="1">
    <citation type="submission" date="2016-02" db="EMBL/GenBank/DDBJ databases">
        <authorList>
            <person name="Wen L."/>
            <person name="He K."/>
            <person name="Yang H."/>
        </authorList>
    </citation>
    <scope>NUCLEOTIDE SEQUENCE [LARGE SCALE GENOMIC DNA]</scope>
    <source>
        <strain evidence="1 2">KLE1704</strain>
    </source>
</reference>
<gene>
    <name evidence="1" type="ORF">HMPREF2531_01422</name>
</gene>
<dbReference type="AlphaFoldDB" id="A0A139LPJ0"/>
<dbReference type="PATRIC" id="fig|329854.7.peg.1449"/>
<organism evidence="1">
    <name type="scientific">Bacteroides intestinalis</name>
    <dbReference type="NCBI Taxonomy" id="329854"/>
    <lineage>
        <taxon>Bacteria</taxon>
        <taxon>Pseudomonadati</taxon>
        <taxon>Bacteroidota</taxon>
        <taxon>Bacteroidia</taxon>
        <taxon>Bacteroidales</taxon>
        <taxon>Bacteroidaceae</taxon>
        <taxon>Bacteroides</taxon>
    </lineage>
</organism>
<evidence type="ECO:0000313" key="1">
    <source>
        <dbReference type="EMBL" id="KXT53382.1"/>
    </source>
</evidence>
<sequence length="50" mass="5576">MEEISEGAVFYSLVYRFSMIILPSPPSLCKGTENQVIPRQQEVRSLSTGS</sequence>
<proteinExistence type="predicted"/>
<protein>
    <submittedName>
        <fullName evidence="1">Uncharacterized protein</fullName>
    </submittedName>
</protein>
<dbReference type="EMBL" id="LTDF01000058">
    <property type="protein sequence ID" value="KXT53382.1"/>
    <property type="molecule type" value="Genomic_DNA"/>
</dbReference>
<comment type="caution">
    <text evidence="1">The sequence shown here is derived from an EMBL/GenBank/DDBJ whole genome shotgun (WGS) entry which is preliminary data.</text>
</comment>
<name>A0A139LPJ0_9BACE</name>
<accession>A0A139LPJ0</accession>